<organism evidence="3 4">
    <name type="scientific">Eimeria mitis</name>
    <dbReference type="NCBI Taxonomy" id="44415"/>
    <lineage>
        <taxon>Eukaryota</taxon>
        <taxon>Sar</taxon>
        <taxon>Alveolata</taxon>
        <taxon>Apicomplexa</taxon>
        <taxon>Conoidasida</taxon>
        <taxon>Coccidia</taxon>
        <taxon>Eucoccidiorida</taxon>
        <taxon>Eimeriorina</taxon>
        <taxon>Eimeriidae</taxon>
        <taxon>Eimeria</taxon>
    </lineage>
</organism>
<dbReference type="Gene3D" id="1.10.3970.10">
    <property type="entry name" value="BSD domain"/>
    <property type="match status" value="1"/>
</dbReference>
<dbReference type="VEuPathDB" id="ToxoDB:EMH_0035020"/>
<feature type="compositionally biased region" description="Polar residues" evidence="1">
    <location>
        <begin position="94"/>
        <end position="113"/>
    </location>
</feature>
<feature type="region of interest" description="Disordered" evidence="1">
    <location>
        <begin position="225"/>
        <end position="274"/>
    </location>
</feature>
<dbReference type="SUPFAM" id="SSF140383">
    <property type="entry name" value="BSD domain-like"/>
    <property type="match status" value="1"/>
</dbReference>
<evidence type="ECO:0000313" key="4">
    <source>
        <dbReference type="Proteomes" id="UP000030744"/>
    </source>
</evidence>
<feature type="region of interest" description="Disordered" evidence="1">
    <location>
        <begin position="327"/>
        <end position="352"/>
    </location>
</feature>
<feature type="domain" description="BSD" evidence="2">
    <location>
        <begin position="282"/>
        <end position="315"/>
    </location>
</feature>
<feature type="region of interest" description="Disordered" evidence="1">
    <location>
        <begin position="90"/>
        <end position="193"/>
    </location>
</feature>
<reference evidence="3" key="2">
    <citation type="submission" date="2013-10" db="EMBL/GenBank/DDBJ databases">
        <authorList>
            <person name="Aslett M."/>
        </authorList>
    </citation>
    <scope>NUCLEOTIDE SEQUENCE [LARGE SCALE GENOMIC DNA]</scope>
    <source>
        <strain evidence="3">Houghton</strain>
    </source>
</reference>
<dbReference type="AlphaFoldDB" id="U6K4A1"/>
<evidence type="ECO:0000256" key="1">
    <source>
        <dbReference type="SAM" id="MobiDB-lite"/>
    </source>
</evidence>
<protein>
    <recommendedName>
        <fullName evidence="2">BSD domain-containing protein</fullName>
    </recommendedName>
</protein>
<dbReference type="Proteomes" id="UP000030744">
    <property type="component" value="Unassembled WGS sequence"/>
</dbReference>
<gene>
    <name evidence="3" type="ORF">EMH_0035020</name>
</gene>
<dbReference type="InterPro" id="IPR035925">
    <property type="entry name" value="BSD_dom_sf"/>
</dbReference>
<keyword evidence="4" id="KW-1185">Reference proteome</keyword>
<feature type="compositionally biased region" description="Acidic residues" evidence="1">
    <location>
        <begin position="337"/>
        <end position="352"/>
    </location>
</feature>
<dbReference type="InterPro" id="IPR005607">
    <property type="entry name" value="BSD_dom"/>
</dbReference>
<sequence length="352" mass="38226">MVPSGPAGNRPTQNEEVTEPKELSGPKRLASSLSNITSRLSTATGGWGKWLLNSASDIVAEIGAESEEAKNDLKEFCQTIVSDSTAWIRRHTGSCPTDESSVQPPPNDANSSRTGDDGSHSSSATDSSTNTVTSRHNDEHSSSSSCSGTPSLDDTITHAGRTATSPPSPLHSSSAQTDHSAESPPKEVNLFILEKTKEPSLPIWMTDPAFKRRFRCIATSDESFTSDPLPAFPSSSANNTQQHQQKQQEPACEEPTCGSAVCATDGNDDAGPSEAEIKEYMKDPYVAAARQRLVPEKVTEELFWRRFHARVRHMVEQEEQLSVHLSKLKTPTKAVDDSESEEDISWEDLGDD</sequence>
<dbReference type="GeneID" id="25378295"/>
<dbReference type="EMBL" id="HG683064">
    <property type="protein sequence ID" value="CDJ31162.1"/>
    <property type="molecule type" value="Genomic_DNA"/>
</dbReference>
<evidence type="ECO:0000259" key="2">
    <source>
        <dbReference type="PROSITE" id="PS50858"/>
    </source>
</evidence>
<feature type="compositionally biased region" description="Polar residues" evidence="1">
    <location>
        <begin position="162"/>
        <end position="178"/>
    </location>
</feature>
<proteinExistence type="predicted"/>
<name>U6K4A1_9EIME</name>
<feature type="compositionally biased region" description="Low complexity" evidence="1">
    <location>
        <begin position="120"/>
        <end position="134"/>
    </location>
</feature>
<dbReference type="PROSITE" id="PS50858">
    <property type="entry name" value="BSD"/>
    <property type="match status" value="1"/>
</dbReference>
<evidence type="ECO:0000313" key="3">
    <source>
        <dbReference type="EMBL" id="CDJ31162.1"/>
    </source>
</evidence>
<accession>U6K4A1</accession>
<dbReference type="Pfam" id="PF03909">
    <property type="entry name" value="BSD"/>
    <property type="match status" value="1"/>
</dbReference>
<reference evidence="3" key="1">
    <citation type="submission" date="2013-10" db="EMBL/GenBank/DDBJ databases">
        <title>Genomic analysis of the causative agents of coccidiosis in chickens.</title>
        <authorList>
            <person name="Reid A.J."/>
            <person name="Blake D."/>
            <person name="Billington K."/>
            <person name="Browne H."/>
            <person name="Dunn M."/>
            <person name="Hung S."/>
            <person name="Kawahara F."/>
            <person name="Miranda-Saavedra D."/>
            <person name="Mourier T."/>
            <person name="Nagra H."/>
            <person name="Otto T.D."/>
            <person name="Rawlings N."/>
            <person name="Sanchez A."/>
            <person name="Sanders M."/>
            <person name="Subramaniam C."/>
            <person name="Tay Y."/>
            <person name="Dear P."/>
            <person name="Doerig C."/>
            <person name="Gruber A."/>
            <person name="Parkinson J."/>
            <person name="Shirley M."/>
            <person name="Wan K.L."/>
            <person name="Berriman M."/>
            <person name="Tomley F."/>
            <person name="Pain A."/>
        </authorList>
    </citation>
    <scope>NUCLEOTIDE SEQUENCE [LARGE SCALE GENOMIC DNA]</scope>
    <source>
        <strain evidence="3">Houghton</strain>
    </source>
</reference>
<dbReference type="OrthoDB" id="47923at2759"/>
<dbReference type="RefSeq" id="XP_013353727.1">
    <property type="nucleotide sequence ID" value="XM_013498273.1"/>
</dbReference>
<feature type="region of interest" description="Disordered" evidence="1">
    <location>
        <begin position="1"/>
        <end position="30"/>
    </location>
</feature>